<proteinExistence type="predicted"/>
<evidence type="ECO:0000259" key="3">
    <source>
        <dbReference type="Pfam" id="PF00497"/>
    </source>
</evidence>
<keyword evidence="5" id="KW-1185">Reference proteome</keyword>
<name>A0A7X2LW06_9BURK</name>
<dbReference type="InterPro" id="IPR001638">
    <property type="entry name" value="Solute-binding_3/MltF_N"/>
</dbReference>
<dbReference type="EMBL" id="WKJJ01000021">
    <property type="protein sequence ID" value="MRV75513.1"/>
    <property type="molecule type" value="Genomic_DNA"/>
</dbReference>
<evidence type="ECO:0000256" key="1">
    <source>
        <dbReference type="ARBA" id="ARBA00022729"/>
    </source>
</evidence>
<evidence type="ECO:0000313" key="4">
    <source>
        <dbReference type="EMBL" id="MRV75513.1"/>
    </source>
</evidence>
<dbReference type="Gene3D" id="3.40.190.10">
    <property type="entry name" value="Periplasmic binding protein-like II"/>
    <property type="match status" value="2"/>
</dbReference>
<comment type="caution">
    <text evidence="4">The sequence shown here is derived from an EMBL/GenBank/DDBJ whole genome shotgun (WGS) entry which is preliminary data.</text>
</comment>
<accession>A0A7X2LW06</accession>
<dbReference type="RefSeq" id="WP_154380133.1">
    <property type="nucleotide sequence ID" value="NZ_WKJJ01000021.1"/>
</dbReference>
<dbReference type="SUPFAM" id="SSF53850">
    <property type="entry name" value="Periplasmic binding protein-like II"/>
    <property type="match status" value="1"/>
</dbReference>
<dbReference type="PANTHER" id="PTHR35936">
    <property type="entry name" value="MEMBRANE-BOUND LYTIC MUREIN TRANSGLYCOSYLASE F"/>
    <property type="match status" value="1"/>
</dbReference>
<sequence length="244" mass="26727">MQATPHLLMLSLLVQLLAAAGCGAQERIVATYHERPPYLSPGADGAPTGLTGSPATQAFRQAGVSVTWMVVPTNRQLAMVKDGQQQSCAIGWFRNPERERFARFTKPIYRDKEWVLLANATYIIPDGATLEQLLQNPATRIVVKDNFSYGQEIDTMIARGKPQIAVTAGSVEQMLLSIGAGAADFMFVSEEEGQYLLSRSNGRGASLRLLRPRGMPRGVERHIMCGKAVPDGVIERLNKAITFR</sequence>
<gene>
    <name evidence="4" type="ORF">GJ700_27710</name>
</gene>
<reference evidence="4 5" key="1">
    <citation type="submission" date="2019-11" db="EMBL/GenBank/DDBJ databases">
        <title>Novel species isolated from a subtropical stream in China.</title>
        <authorList>
            <person name="Lu H."/>
        </authorList>
    </citation>
    <scope>NUCLEOTIDE SEQUENCE [LARGE SCALE GENOMIC DNA]</scope>
    <source>
        <strain evidence="4 5">FT92W</strain>
    </source>
</reference>
<feature type="signal peptide" evidence="2">
    <location>
        <begin position="1"/>
        <end position="20"/>
    </location>
</feature>
<dbReference type="PANTHER" id="PTHR35936:SF25">
    <property type="entry name" value="ABC TRANSPORTER SUBSTRATE-BINDING PROTEIN"/>
    <property type="match status" value="1"/>
</dbReference>
<keyword evidence="1 2" id="KW-0732">Signal</keyword>
<organism evidence="4 5">
    <name type="scientific">Pseudoduganella rivuli</name>
    <dbReference type="NCBI Taxonomy" id="2666085"/>
    <lineage>
        <taxon>Bacteria</taxon>
        <taxon>Pseudomonadati</taxon>
        <taxon>Pseudomonadota</taxon>
        <taxon>Betaproteobacteria</taxon>
        <taxon>Burkholderiales</taxon>
        <taxon>Oxalobacteraceae</taxon>
        <taxon>Telluria group</taxon>
        <taxon>Pseudoduganella</taxon>
    </lineage>
</organism>
<dbReference type="Proteomes" id="UP000446768">
    <property type="component" value="Unassembled WGS sequence"/>
</dbReference>
<feature type="domain" description="Solute-binding protein family 3/N-terminal" evidence="3">
    <location>
        <begin position="29"/>
        <end position="149"/>
    </location>
</feature>
<feature type="chain" id="PRO_5030859859" evidence="2">
    <location>
        <begin position="21"/>
        <end position="244"/>
    </location>
</feature>
<protein>
    <submittedName>
        <fullName evidence="4">Transporter substrate-binding domain-containing protein</fullName>
    </submittedName>
</protein>
<evidence type="ECO:0000313" key="5">
    <source>
        <dbReference type="Proteomes" id="UP000446768"/>
    </source>
</evidence>
<evidence type="ECO:0000256" key="2">
    <source>
        <dbReference type="SAM" id="SignalP"/>
    </source>
</evidence>
<dbReference type="Pfam" id="PF00497">
    <property type="entry name" value="SBP_bac_3"/>
    <property type="match status" value="1"/>
</dbReference>
<dbReference type="AlphaFoldDB" id="A0A7X2LW06"/>